<dbReference type="EMBL" id="CP144751">
    <property type="protein sequence ID" value="WVZ86198.1"/>
    <property type="molecule type" value="Genomic_DNA"/>
</dbReference>
<dbReference type="Proteomes" id="UP001341281">
    <property type="component" value="Chromosome 07"/>
</dbReference>
<name>A0AAQ3U722_PASNO</name>
<organism evidence="2 3">
    <name type="scientific">Paspalum notatum var. saurae</name>
    <dbReference type="NCBI Taxonomy" id="547442"/>
    <lineage>
        <taxon>Eukaryota</taxon>
        <taxon>Viridiplantae</taxon>
        <taxon>Streptophyta</taxon>
        <taxon>Embryophyta</taxon>
        <taxon>Tracheophyta</taxon>
        <taxon>Spermatophyta</taxon>
        <taxon>Magnoliopsida</taxon>
        <taxon>Liliopsida</taxon>
        <taxon>Poales</taxon>
        <taxon>Poaceae</taxon>
        <taxon>PACMAD clade</taxon>
        <taxon>Panicoideae</taxon>
        <taxon>Andropogonodae</taxon>
        <taxon>Paspaleae</taxon>
        <taxon>Paspalinae</taxon>
        <taxon>Paspalum</taxon>
    </lineage>
</organism>
<feature type="region of interest" description="Disordered" evidence="1">
    <location>
        <begin position="1"/>
        <end position="42"/>
    </location>
</feature>
<protein>
    <submittedName>
        <fullName evidence="2">Uncharacterized protein</fullName>
    </submittedName>
</protein>
<keyword evidence="3" id="KW-1185">Reference proteome</keyword>
<gene>
    <name evidence="2" type="ORF">U9M48_033022</name>
</gene>
<feature type="region of interest" description="Disordered" evidence="1">
    <location>
        <begin position="374"/>
        <end position="404"/>
    </location>
</feature>
<evidence type="ECO:0000256" key="1">
    <source>
        <dbReference type="SAM" id="MobiDB-lite"/>
    </source>
</evidence>
<proteinExistence type="predicted"/>
<feature type="compositionally biased region" description="Basic and acidic residues" evidence="1">
    <location>
        <begin position="376"/>
        <end position="398"/>
    </location>
</feature>
<evidence type="ECO:0000313" key="3">
    <source>
        <dbReference type="Proteomes" id="UP001341281"/>
    </source>
</evidence>
<reference evidence="2 3" key="1">
    <citation type="submission" date="2024-02" db="EMBL/GenBank/DDBJ databases">
        <title>High-quality chromosome-scale genome assembly of Pensacola bahiagrass (Paspalum notatum Flugge var. saurae).</title>
        <authorList>
            <person name="Vega J.M."/>
            <person name="Podio M."/>
            <person name="Orjuela J."/>
            <person name="Siena L.A."/>
            <person name="Pessino S.C."/>
            <person name="Combes M.C."/>
            <person name="Mariac C."/>
            <person name="Albertini E."/>
            <person name="Pupilli F."/>
            <person name="Ortiz J.P.A."/>
            <person name="Leblanc O."/>
        </authorList>
    </citation>
    <scope>NUCLEOTIDE SEQUENCE [LARGE SCALE GENOMIC DNA]</scope>
    <source>
        <strain evidence="2">R1</strain>
        <tissue evidence="2">Leaf</tissue>
    </source>
</reference>
<evidence type="ECO:0000313" key="2">
    <source>
        <dbReference type="EMBL" id="WVZ86198.1"/>
    </source>
</evidence>
<dbReference type="AlphaFoldDB" id="A0AAQ3U722"/>
<feature type="compositionally biased region" description="Basic and acidic residues" evidence="1">
    <location>
        <begin position="1"/>
        <end position="25"/>
    </location>
</feature>
<accession>A0AAQ3U722</accession>
<sequence length="404" mass="44782">MGEEGGVRREAGGEEERVGSEEGGCRELGSGGEGGAEEGDGHGGVIGFSSEILVVIVLIEGRVLFWESIRSRVAVNPSTTHSIIFASSHKQDMSRTSKINRSKNLLQTTPSVQSTCPRRFRPRPAAKDLLLQPRSAQEKEHCSKIILRINDRRNALLLGQKGNRVYLLLDWCEPSRISILVFSFRDVTNGGDDVRALDLAEAERRLAADRRHPYGPELALRRQQGLGVSHLRAPLAQNAERRRRYARSANATACPAPAAASVNQSPEQSAYEAWPAARFLAKVAKAVGEGDKAGAWRGRRRKGSGVWGHLEMKRLAGVRKNNRSYKHRRNAVQGTVGHIWTWEPGIYLKAEARSHTTSDRCRFCGPSAVISEYETADERRDPTRGNAEEAHTSREEVGHLSFRW</sequence>